<name>A0ABT9DXM7_9PROT</name>
<gene>
    <name evidence="2" type="ORF">Q7A36_09795</name>
</gene>
<feature type="transmembrane region" description="Helical" evidence="1">
    <location>
        <begin position="6"/>
        <end position="28"/>
    </location>
</feature>
<accession>A0ABT9DXM7</accession>
<proteinExistence type="predicted"/>
<keyword evidence="3" id="KW-1185">Reference proteome</keyword>
<dbReference type="EMBL" id="JAUTWS010000007">
    <property type="protein sequence ID" value="MDO9708634.1"/>
    <property type="molecule type" value="Genomic_DNA"/>
</dbReference>
<evidence type="ECO:0000313" key="2">
    <source>
        <dbReference type="EMBL" id="MDO9708634.1"/>
    </source>
</evidence>
<sequence>MTLNLELLAASLGIGLPLVVSVWGYVLWEERRQRRRRAREHAARPAAAKG</sequence>
<keyword evidence="1" id="KW-1133">Transmembrane helix</keyword>
<dbReference type="Proteomes" id="UP001243009">
    <property type="component" value="Unassembled WGS sequence"/>
</dbReference>
<organism evidence="2 3">
    <name type="scientific">Paracraurococcus lichenis</name>
    <dbReference type="NCBI Taxonomy" id="3064888"/>
    <lineage>
        <taxon>Bacteria</taxon>
        <taxon>Pseudomonadati</taxon>
        <taxon>Pseudomonadota</taxon>
        <taxon>Alphaproteobacteria</taxon>
        <taxon>Acetobacterales</taxon>
        <taxon>Roseomonadaceae</taxon>
        <taxon>Paracraurococcus</taxon>
    </lineage>
</organism>
<evidence type="ECO:0000313" key="3">
    <source>
        <dbReference type="Proteomes" id="UP001243009"/>
    </source>
</evidence>
<evidence type="ECO:0000256" key="1">
    <source>
        <dbReference type="SAM" id="Phobius"/>
    </source>
</evidence>
<reference evidence="2 3" key="1">
    <citation type="submission" date="2023-08" db="EMBL/GenBank/DDBJ databases">
        <title>The draft genome sequence of Paracraurococcus sp. LOR1-02.</title>
        <authorList>
            <person name="Kingkaew E."/>
            <person name="Tanasupawat S."/>
        </authorList>
    </citation>
    <scope>NUCLEOTIDE SEQUENCE [LARGE SCALE GENOMIC DNA]</scope>
    <source>
        <strain evidence="2 3">LOR1-02</strain>
    </source>
</reference>
<dbReference type="RefSeq" id="WP_305103500.1">
    <property type="nucleotide sequence ID" value="NZ_JAUTWS010000007.1"/>
</dbReference>
<comment type="caution">
    <text evidence="2">The sequence shown here is derived from an EMBL/GenBank/DDBJ whole genome shotgun (WGS) entry which is preliminary data.</text>
</comment>
<evidence type="ECO:0008006" key="4">
    <source>
        <dbReference type="Google" id="ProtNLM"/>
    </source>
</evidence>
<keyword evidence="1" id="KW-0812">Transmembrane</keyword>
<keyword evidence="1" id="KW-0472">Membrane</keyword>
<protein>
    <recommendedName>
        <fullName evidence="4">Heme exporter protein D</fullName>
    </recommendedName>
</protein>